<dbReference type="SUPFAM" id="SSF46894">
    <property type="entry name" value="C-terminal effector domain of the bipartite response regulators"/>
    <property type="match status" value="1"/>
</dbReference>
<dbReference type="Pfam" id="PF13191">
    <property type="entry name" value="AAA_16"/>
    <property type="match status" value="1"/>
</dbReference>
<dbReference type="InterPro" id="IPR036388">
    <property type="entry name" value="WH-like_DNA-bd_sf"/>
</dbReference>
<dbReference type="CDD" id="cd06170">
    <property type="entry name" value="LuxR_C_like"/>
    <property type="match status" value="1"/>
</dbReference>
<dbReference type="Gene3D" id="1.10.10.10">
    <property type="entry name" value="Winged helix-like DNA-binding domain superfamily/Winged helix DNA-binding domain"/>
    <property type="match status" value="1"/>
</dbReference>
<evidence type="ECO:0000259" key="4">
    <source>
        <dbReference type="PROSITE" id="PS50043"/>
    </source>
</evidence>
<dbReference type="SMART" id="SM00421">
    <property type="entry name" value="HTH_LUXR"/>
    <property type="match status" value="1"/>
</dbReference>
<evidence type="ECO:0000256" key="2">
    <source>
        <dbReference type="ARBA" id="ARBA00022840"/>
    </source>
</evidence>
<feature type="region of interest" description="Disordered" evidence="3">
    <location>
        <begin position="269"/>
        <end position="303"/>
    </location>
</feature>
<dbReference type="InterPro" id="IPR016032">
    <property type="entry name" value="Sig_transdc_resp-reg_C-effctor"/>
</dbReference>
<keyword evidence="1" id="KW-0547">Nucleotide-binding</keyword>
<dbReference type="EMBL" id="JAAFYZ010000041">
    <property type="protein sequence ID" value="MBS2548100.1"/>
    <property type="molecule type" value="Genomic_DNA"/>
</dbReference>
<dbReference type="InterPro" id="IPR000792">
    <property type="entry name" value="Tscrpt_reg_LuxR_C"/>
</dbReference>
<dbReference type="InterPro" id="IPR027417">
    <property type="entry name" value="P-loop_NTPase"/>
</dbReference>
<evidence type="ECO:0000256" key="1">
    <source>
        <dbReference type="ARBA" id="ARBA00022741"/>
    </source>
</evidence>
<dbReference type="SUPFAM" id="SSF52540">
    <property type="entry name" value="P-loop containing nucleoside triphosphate hydrolases"/>
    <property type="match status" value="1"/>
</dbReference>
<name>A0ABS5KPY7_9ACTN</name>
<feature type="compositionally biased region" description="Basic and acidic residues" evidence="3">
    <location>
        <begin position="271"/>
        <end position="294"/>
    </location>
</feature>
<gene>
    <name evidence="5" type="ORF">KGQ19_14630</name>
</gene>
<protein>
    <submittedName>
        <fullName evidence="5">AAA family ATPase</fullName>
    </submittedName>
</protein>
<dbReference type="PROSITE" id="PS50043">
    <property type="entry name" value="HTH_LUXR_2"/>
    <property type="match status" value="1"/>
</dbReference>
<reference evidence="5 6" key="1">
    <citation type="submission" date="2020-02" db="EMBL/GenBank/DDBJ databases">
        <title>Acidophilic actinobacteria isolated from forest soil.</title>
        <authorList>
            <person name="Golinska P."/>
        </authorList>
    </citation>
    <scope>NUCLEOTIDE SEQUENCE [LARGE SCALE GENOMIC DNA]</scope>
    <source>
        <strain evidence="5 6">NL8</strain>
    </source>
</reference>
<dbReference type="PANTHER" id="PTHR16305:SF35">
    <property type="entry name" value="TRANSCRIPTIONAL ACTIVATOR DOMAIN"/>
    <property type="match status" value="1"/>
</dbReference>
<dbReference type="InterPro" id="IPR041664">
    <property type="entry name" value="AAA_16"/>
</dbReference>
<keyword evidence="6" id="KW-1185">Reference proteome</keyword>
<organism evidence="5 6">
    <name type="scientific">Catenulispora pinistramenti</name>
    <dbReference type="NCBI Taxonomy" id="2705254"/>
    <lineage>
        <taxon>Bacteria</taxon>
        <taxon>Bacillati</taxon>
        <taxon>Actinomycetota</taxon>
        <taxon>Actinomycetes</taxon>
        <taxon>Catenulisporales</taxon>
        <taxon>Catenulisporaceae</taxon>
        <taxon>Catenulispora</taxon>
    </lineage>
</organism>
<sequence>MAATSRHADPDTGAQTRWPWSGAGFAFVGRRRETGLLLAAVRHPPAVVLVEGEAGIGKSRLVHEAAAALAAEGSRVLTGVCHPLREPFPYGPVIDALRKAGDWLPPSADLPPSTGVLAPLLPDLAARLPAPPPPPADAHAKRFQQVFGLRSFLAALGPAVLVIEDAHWIDEATRELLLLLTRDMPEQLSLVLTYRDEDLPPGGSVLGSAFRRQPGVSAVAIHLGPLSGPDVLALAHAALGTRVTPELGSVLYQRSEGLPLAAEEDLITLAERGERGPGGDRGDRGDRDRGDREQGGAPGRGVDLAADLERAEVPRGLSEAFTERLNALSAPARTVVETAAVLDVPATEQLLAQVAGLEPDQAARGLTEALRTAVLQETDANRYFFRHVLAQRVAYEQMPGPLRGRLHWQAIAVLETESPPPLVQIAHHALMLGDPKAWLDRAEAAADQAISLGDSGTAAALLHRILEQPGISGDLRSRAALALAGIAVTGVDYRTDARALRRILADPRLPTRARGEIRLSLGLLMVGHAGDRAGFQQLARAAEELADQPDRAARALIALAMNERDGGAKQAWAWVQRAEAQAALSPGPAVHAAVQATRLTLLARQGDPGVWARADQLPRSSDDDEEMRQTIRALYNTGEIAVELGHDRRAARMLKESRDLAHRVSFPHMESYSRIALLRLDALAGDWADIENRFTALRAEYPDIAMAKTDEALTVGLLAAARGARDRAAELFTAAAAYGELESQVTVELRAAAGLIAVRLAAAAGEDAWAIATPALATLRRAEAWARGTGLVPVAVQAALARGRRDAATQLVADVGAGLQGKDAPAATAELHMARGVLLLATDPAASALEFDTARRLWSDIGRPYDRARVTEQAGTAWSAAGDREAATARLTEALAGYDRLGAVHDAARCRHTMAELGFSRPSGRGRRGYGDQLSPRERQVATLVARGATNHDIAEALFLSPRTVEQHVARVLRKLGTTRGDVAEALRDQGRRPLE</sequence>
<keyword evidence="2" id="KW-0067">ATP-binding</keyword>
<dbReference type="RefSeq" id="WP_212009675.1">
    <property type="nucleotide sequence ID" value="NZ_JAAFYZ010000041.1"/>
</dbReference>
<evidence type="ECO:0000313" key="6">
    <source>
        <dbReference type="Proteomes" id="UP000730482"/>
    </source>
</evidence>
<evidence type="ECO:0000256" key="3">
    <source>
        <dbReference type="SAM" id="MobiDB-lite"/>
    </source>
</evidence>
<accession>A0ABS5KPY7</accession>
<dbReference type="PANTHER" id="PTHR16305">
    <property type="entry name" value="TESTICULAR SOLUBLE ADENYLYL CYCLASE"/>
    <property type="match status" value="1"/>
</dbReference>
<dbReference type="PROSITE" id="PS00622">
    <property type="entry name" value="HTH_LUXR_1"/>
    <property type="match status" value="1"/>
</dbReference>
<dbReference type="PRINTS" id="PR00038">
    <property type="entry name" value="HTHLUXR"/>
</dbReference>
<feature type="domain" description="HTH luxR-type" evidence="4">
    <location>
        <begin position="927"/>
        <end position="992"/>
    </location>
</feature>
<dbReference type="Pfam" id="PF00196">
    <property type="entry name" value="GerE"/>
    <property type="match status" value="1"/>
</dbReference>
<dbReference type="Proteomes" id="UP000730482">
    <property type="component" value="Unassembled WGS sequence"/>
</dbReference>
<evidence type="ECO:0000313" key="5">
    <source>
        <dbReference type="EMBL" id="MBS2548100.1"/>
    </source>
</evidence>
<proteinExistence type="predicted"/>
<comment type="caution">
    <text evidence="5">The sequence shown here is derived from an EMBL/GenBank/DDBJ whole genome shotgun (WGS) entry which is preliminary data.</text>
</comment>